<dbReference type="PANTHER" id="PTHR45023:SF4">
    <property type="entry name" value="GLYCINE-RICH PROTEIN-RELATED"/>
    <property type="match status" value="1"/>
</dbReference>
<feature type="region of interest" description="Disordered" evidence="1">
    <location>
        <begin position="128"/>
        <end position="170"/>
    </location>
</feature>
<dbReference type="Pfam" id="PF04827">
    <property type="entry name" value="Plant_tran"/>
    <property type="match status" value="1"/>
</dbReference>
<reference evidence="3" key="2">
    <citation type="submission" date="2015-03" db="UniProtKB">
        <authorList>
            <consortium name="EnsemblPlants"/>
        </authorList>
    </citation>
    <scope>IDENTIFICATION</scope>
</reference>
<dbReference type="AlphaFoldDB" id="A0A0D3AQV7"/>
<dbReference type="InterPro" id="IPR001005">
    <property type="entry name" value="SANT/Myb"/>
</dbReference>
<dbReference type="STRING" id="109376.A0A0D3AQV7"/>
<dbReference type="InterPro" id="IPR006912">
    <property type="entry name" value="Harbinger_derived_prot"/>
</dbReference>
<dbReference type="PROSITE" id="PS50090">
    <property type="entry name" value="MYB_LIKE"/>
    <property type="match status" value="1"/>
</dbReference>
<keyword evidence="4" id="KW-1185">Reference proteome</keyword>
<proteinExistence type="predicted"/>
<name>A0A0D3AQV7_BRAOL</name>
<evidence type="ECO:0000259" key="2">
    <source>
        <dbReference type="PROSITE" id="PS50090"/>
    </source>
</evidence>
<evidence type="ECO:0000256" key="1">
    <source>
        <dbReference type="SAM" id="MobiDB-lite"/>
    </source>
</evidence>
<evidence type="ECO:0000313" key="4">
    <source>
        <dbReference type="Proteomes" id="UP000032141"/>
    </source>
</evidence>
<dbReference type="EnsemblPlants" id="Bo2g086390.1">
    <property type="protein sequence ID" value="Bo2g086390.1"/>
    <property type="gene ID" value="Bo2g086390"/>
</dbReference>
<accession>A0A0D3AQV7</accession>
<dbReference type="Gramene" id="Bo2g086390.1">
    <property type="protein sequence ID" value="Bo2g086390.1"/>
    <property type="gene ID" value="Bo2g086390"/>
</dbReference>
<feature type="domain" description="Myb-like" evidence="2">
    <location>
        <begin position="36"/>
        <end position="107"/>
    </location>
</feature>
<organism evidence="3 4">
    <name type="scientific">Brassica oleracea var. oleracea</name>
    <dbReference type="NCBI Taxonomy" id="109376"/>
    <lineage>
        <taxon>Eukaryota</taxon>
        <taxon>Viridiplantae</taxon>
        <taxon>Streptophyta</taxon>
        <taxon>Embryophyta</taxon>
        <taxon>Tracheophyta</taxon>
        <taxon>Spermatophyta</taxon>
        <taxon>Magnoliopsida</taxon>
        <taxon>eudicotyledons</taxon>
        <taxon>Gunneridae</taxon>
        <taxon>Pentapetalae</taxon>
        <taxon>rosids</taxon>
        <taxon>malvids</taxon>
        <taxon>Brassicales</taxon>
        <taxon>Brassicaceae</taxon>
        <taxon>Brassiceae</taxon>
        <taxon>Brassica</taxon>
    </lineage>
</organism>
<dbReference type="Proteomes" id="UP000032141">
    <property type="component" value="Chromosome C2"/>
</dbReference>
<dbReference type="PANTHER" id="PTHR45023">
    <property type="match status" value="1"/>
</dbReference>
<dbReference type="HOGENOM" id="CLU_012390_5_3_1"/>
<feature type="compositionally biased region" description="Basic and acidic residues" evidence="1">
    <location>
        <begin position="135"/>
        <end position="144"/>
    </location>
</feature>
<protein>
    <recommendedName>
        <fullName evidence="2">Myb-like domain-containing protein</fullName>
    </recommendedName>
</protein>
<evidence type="ECO:0000313" key="3">
    <source>
        <dbReference type="EnsemblPlants" id="Bo2g086390.1"/>
    </source>
</evidence>
<sequence>MDSNPYRHGSNFVDLLTSQQSVFSLVEETVPEDTPAERKERRMWTLVEDMVLISSWLNTIKDPVVGNEQRSGAFWNRIAAYFAASPKVAATEHRESTHCKQRWHKINDQQPERRQVGKMRMMFSTCATATSKNEGSGKRRKLDEGSQSETSHAVEEERPPGVKAAKGKNKNVKWEERLSQFQTMWEIKQKDLVSKDRLSRNRILDRLLAKQEPLDEHQEAARKDVERAFGVLQARFGIVKNPARSWDKVKIGKIMRACIILHNMIVENERDGYTQFDVRGFQQGENQGSSHVDLTYSTDIPSNIANMMGVRTRIRDTQKHQQLKDDLIEHIWRRFGGGEDNN</sequence>
<reference evidence="3 4" key="1">
    <citation type="journal article" date="2014" name="Genome Biol.">
        <title>Transcriptome and methylome profiling reveals relics of genome dominance in the mesopolyploid Brassica oleracea.</title>
        <authorList>
            <person name="Parkin I.A."/>
            <person name="Koh C."/>
            <person name="Tang H."/>
            <person name="Robinson S.J."/>
            <person name="Kagale S."/>
            <person name="Clarke W.E."/>
            <person name="Town C.D."/>
            <person name="Nixon J."/>
            <person name="Krishnakumar V."/>
            <person name="Bidwell S.L."/>
            <person name="Denoeud F."/>
            <person name="Belcram H."/>
            <person name="Links M.G."/>
            <person name="Just J."/>
            <person name="Clarke C."/>
            <person name="Bender T."/>
            <person name="Huebert T."/>
            <person name="Mason A.S."/>
            <person name="Pires J.C."/>
            <person name="Barker G."/>
            <person name="Moore J."/>
            <person name="Walley P.G."/>
            <person name="Manoli S."/>
            <person name="Batley J."/>
            <person name="Edwards D."/>
            <person name="Nelson M.N."/>
            <person name="Wang X."/>
            <person name="Paterson A.H."/>
            <person name="King G."/>
            <person name="Bancroft I."/>
            <person name="Chalhoub B."/>
            <person name="Sharpe A.G."/>
        </authorList>
    </citation>
    <scope>NUCLEOTIDE SEQUENCE</scope>
    <source>
        <strain evidence="3 4">cv. TO1000</strain>
    </source>
</reference>